<accession>A0AAV4WFT0</accession>
<protein>
    <submittedName>
        <fullName evidence="2">Uncharacterized protein</fullName>
    </submittedName>
</protein>
<organism evidence="2 3">
    <name type="scientific">Caerostris darwini</name>
    <dbReference type="NCBI Taxonomy" id="1538125"/>
    <lineage>
        <taxon>Eukaryota</taxon>
        <taxon>Metazoa</taxon>
        <taxon>Ecdysozoa</taxon>
        <taxon>Arthropoda</taxon>
        <taxon>Chelicerata</taxon>
        <taxon>Arachnida</taxon>
        <taxon>Araneae</taxon>
        <taxon>Araneomorphae</taxon>
        <taxon>Entelegynae</taxon>
        <taxon>Araneoidea</taxon>
        <taxon>Araneidae</taxon>
        <taxon>Caerostris</taxon>
    </lineage>
</organism>
<reference evidence="2 3" key="1">
    <citation type="submission" date="2021-06" db="EMBL/GenBank/DDBJ databases">
        <title>Caerostris darwini draft genome.</title>
        <authorList>
            <person name="Kono N."/>
            <person name="Arakawa K."/>
        </authorList>
    </citation>
    <scope>NUCLEOTIDE SEQUENCE [LARGE SCALE GENOMIC DNA]</scope>
</reference>
<evidence type="ECO:0000313" key="3">
    <source>
        <dbReference type="Proteomes" id="UP001054837"/>
    </source>
</evidence>
<gene>
    <name evidence="2" type="ORF">CDAR_571591</name>
</gene>
<dbReference type="Proteomes" id="UP001054837">
    <property type="component" value="Unassembled WGS sequence"/>
</dbReference>
<name>A0AAV4WFT0_9ARAC</name>
<sequence>MFIKSISRSMLLTIHGKKLLLNLKKQRALSRGLAPKSRPRSSAVSMSTDELTQPNNVRASPCIGLAGRDNAVAETVIALFFLTLHGRFQNVLICLFFMQ</sequence>
<dbReference type="EMBL" id="BPLQ01014560">
    <property type="protein sequence ID" value="GIY80836.1"/>
    <property type="molecule type" value="Genomic_DNA"/>
</dbReference>
<evidence type="ECO:0000313" key="2">
    <source>
        <dbReference type="EMBL" id="GIY80836.1"/>
    </source>
</evidence>
<evidence type="ECO:0000256" key="1">
    <source>
        <dbReference type="SAM" id="MobiDB-lite"/>
    </source>
</evidence>
<keyword evidence="3" id="KW-1185">Reference proteome</keyword>
<dbReference type="AlphaFoldDB" id="A0AAV4WFT0"/>
<feature type="region of interest" description="Disordered" evidence="1">
    <location>
        <begin position="30"/>
        <end position="58"/>
    </location>
</feature>
<feature type="compositionally biased region" description="Polar residues" evidence="1">
    <location>
        <begin position="40"/>
        <end position="58"/>
    </location>
</feature>
<comment type="caution">
    <text evidence="2">The sequence shown here is derived from an EMBL/GenBank/DDBJ whole genome shotgun (WGS) entry which is preliminary data.</text>
</comment>
<proteinExistence type="predicted"/>